<protein>
    <submittedName>
        <fullName evidence="2">Uncharacterized protein</fullName>
    </submittedName>
</protein>
<keyword evidence="1" id="KW-0812">Transmembrane</keyword>
<dbReference type="Proteomes" id="UP000018853">
    <property type="component" value="Unassembled WGS sequence"/>
</dbReference>
<name>W1X789_ECOLX</name>
<dbReference type="AlphaFoldDB" id="W1X789"/>
<proteinExistence type="predicted"/>
<comment type="caution">
    <text evidence="2">The sequence shown here is derived from an EMBL/GenBank/DDBJ whole genome shotgun (WGS) entry which is preliminary data.</text>
</comment>
<sequence length="74" mass="8396">MTRYLLMSTSINNTSIRNPAIYLLIAVIDDMSIICCTSFIYSLAAVYSLIIYNTNNIRSESRHPGRGIYHGSYQ</sequence>
<accession>W1X789</accession>
<gene>
    <name evidence="2" type="ORF">Q609_ECAC01375G0001</name>
</gene>
<reference evidence="2 3" key="1">
    <citation type="submission" date="2013-12" db="EMBL/GenBank/DDBJ databases">
        <title>A Varibaculum cambriense genome reconstructed from a premature infant gut community with otherwise low bacterial novelty that shifts toward anaerobic metabolism during the third week of life.</title>
        <authorList>
            <person name="Brown C.T."/>
            <person name="Sharon I."/>
            <person name="Thomas B.C."/>
            <person name="Castelle C.J."/>
            <person name="Morowitz M.J."/>
            <person name="Banfield J.F."/>
        </authorList>
    </citation>
    <scope>NUCLEOTIDE SEQUENCE [LARGE SCALE GENOMIC DNA]</scope>
    <source>
        <strain evidence="3">DORA_A_5_14_21</strain>
    </source>
</reference>
<organism evidence="2 3">
    <name type="scientific">Escherichia coli DORA_A_5_14_21</name>
    <dbReference type="NCBI Taxonomy" id="1403943"/>
    <lineage>
        <taxon>Bacteria</taxon>
        <taxon>Pseudomonadati</taxon>
        <taxon>Pseudomonadota</taxon>
        <taxon>Gammaproteobacteria</taxon>
        <taxon>Enterobacterales</taxon>
        <taxon>Enterobacteriaceae</taxon>
        <taxon>Escherichia</taxon>
    </lineage>
</organism>
<dbReference type="EMBL" id="AZLZ01001375">
    <property type="protein sequence ID" value="ETJ24649.1"/>
    <property type="molecule type" value="Genomic_DNA"/>
</dbReference>
<evidence type="ECO:0000313" key="3">
    <source>
        <dbReference type="Proteomes" id="UP000018853"/>
    </source>
</evidence>
<keyword evidence="1" id="KW-0472">Membrane</keyword>
<evidence type="ECO:0000313" key="2">
    <source>
        <dbReference type="EMBL" id="ETJ24649.1"/>
    </source>
</evidence>
<feature type="transmembrane region" description="Helical" evidence="1">
    <location>
        <begin position="20"/>
        <end position="52"/>
    </location>
</feature>
<evidence type="ECO:0000256" key="1">
    <source>
        <dbReference type="SAM" id="Phobius"/>
    </source>
</evidence>
<keyword evidence="1" id="KW-1133">Transmembrane helix</keyword>